<name>A0A1I2K4L0_9CLOT</name>
<dbReference type="SMART" id="SM00448">
    <property type="entry name" value="REC"/>
    <property type="match status" value="1"/>
</dbReference>
<evidence type="ECO:0000313" key="9">
    <source>
        <dbReference type="Proteomes" id="UP000182135"/>
    </source>
</evidence>
<evidence type="ECO:0000256" key="2">
    <source>
        <dbReference type="ARBA" id="ARBA00022553"/>
    </source>
</evidence>
<keyword evidence="3" id="KW-0902">Two-component regulatory system</keyword>
<dbReference type="SMART" id="SM00862">
    <property type="entry name" value="Trans_reg_C"/>
    <property type="match status" value="1"/>
</dbReference>
<dbReference type="GO" id="GO:0005829">
    <property type="term" value="C:cytosol"/>
    <property type="evidence" value="ECO:0007669"/>
    <property type="project" value="TreeGrafter"/>
</dbReference>
<keyword evidence="2" id="KW-0597">Phosphoprotein</keyword>
<keyword evidence="5" id="KW-0238">DNA-binding</keyword>
<dbReference type="PROSITE" id="PS50110">
    <property type="entry name" value="RESPONSE_REGULATORY"/>
    <property type="match status" value="1"/>
</dbReference>
<evidence type="ECO:0000256" key="3">
    <source>
        <dbReference type="ARBA" id="ARBA00023012"/>
    </source>
</evidence>
<gene>
    <name evidence="8" type="ORF">SAMN04487885_10481</name>
</gene>
<dbReference type="CDD" id="cd00383">
    <property type="entry name" value="trans_reg_C"/>
    <property type="match status" value="1"/>
</dbReference>
<dbReference type="InterPro" id="IPR011006">
    <property type="entry name" value="CheY-like_superfamily"/>
</dbReference>
<dbReference type="InterPro" id="IPR036388">
    <property type="entry name" value="WH-like_DNA-bd_sf"/>
</dbReference>
<organism evidence="8 9">
    <name type="scientific">Clostridium cadaveris</name>
    <dbReference type="NCBI Taxonomy" id="1529"/>
    <lineage>
        <taxon>Bacteria</taxon>
        <taxon>Bacillati</taxon>
        <taxon>Bacillota</taxon>
        <taxon>Clostridia</taxon>
        <taxon>Eubacteriales</taxon>
        <taxon>Clostridiaceae</taxon>
        <taxon>Clostridium</taxon>
    </lineage>
</organism>
<dbReference type="InterPro" id="IPR001867">
    <property type="entry name" value="OmpR/PhoB-type_DNA-bd"/>
</dbReference>
<reference evidence="8 9" key="1">
    <citation type="submission" date="2016-10" db="EMBL/GenBank/DDBJ databases">
        <authorList>
            <person name="de Groot N.N."/>
        </authorList>
    </citation>
    <scope>NUCLEOTIDE SEQUENCE [LARGE SCALE GENOMIC DNA]</scope>
    <source>
        <strain evidence="8 9">NLAE-zl-G419</strain>
    </source>
</reference>
<keyword evidence="4" id="KW-0805">Transcription regulation</keyword>
<dbReference type="GO" id="GO:0032993">
    <property type="term" value="C:protein-DNA complex"/>
    <property type="evidence" value="ECO:0007669"/>
    <property type="project" value="TreeGrafter"/>
</dbReference>
<accession>A0A1I2K4L0</accession>
<dbReference type="PANTHER" id="PTHR48111:SF2">
    <property type="entry name" value="RESPONSE REGULATOR SAER"/>
    <property type="match status" value="1"/>
</dbReference>
<evidence type="ECO:0000256" key="5">
    <source>
        <dbReference type="ARBA" id="ARBA00023125"/>
    </source>
</evidence>
<dbReference type="PROSITE" id="PS51755">
    <property type="entry name" value="OMPR_PHOB"/>
    <property type="match status" value="1"/>
</dbReference>
<dbReference type="Gene3D" id="1.10.10.10">
    <property type="entry name" value="Winged helix-like DNA-binding domain superfamily/Winged helix DNA-binding domain"/>
    <property type="match status" value="1"/>
</dbReference>
<evidence type="ECO:0000256" key="1">
    <source>
        <dbReference type="ARBA" id="ARBA00018672"/>
    </source>
</evidence>
<dbReference type="Gene3D" id="3.40.50.2300">
    <property type="match status" value="1"/>
</dbReference>
<evidence type="ECO:0000256" key="6">
    <source>
        <dbReference type="ARBA" id="ARBA00023163"/>
    </source>
</evidence>
<dbReference type="OrthoDB" id="9790442at2"/>
<evidence type="ECO:0000256" key="7">
    <source>
        <dbReference type="ARBA" id="ARBA00024867"/>
    </source>
</evidence>
<dbReference type="AlphaFoldDB" id="A0A1I2K4L0"/>
<comment type="function">
    <text evidence="7">May play the central regulatory role in sporulation. It may be an element of the effector pathway responsible for the activation of sporulation genes in response to nutritional stress. Spo0A may act in concert with spo0H (a sigma factor) to control the expression of some genes that are critical to the sporulation process.</text>
</comment>
<proteinExistence type="predicted"/>
<dbReference type="GO" id="GO:0000156">
    <property type="term" value="F:phosphorelay response regulator activity"/>
    <property type="evidence" value="ECO:0007669"/>
    <property type="project" value="TreeGrafter"/>
</dbReference>
<dbReference type="GO" id="GO:0006355">
    <property type="term" value="P:regulation of DNA-templated transcription"/>
    <property type="evidence" value="ECO:0007669"/>
    <property type="project" value="InterPro"/>
</dbReference>
<dbReference type="RefSeq" id="WP_051196139.1">
    <property type="nucleotide sequence ID" value="NZ_BAAACD010000045.1"/>
</dbReference>
<dbReference type="InterPro" id="IPR039420">
    <property type="entry name" value="WalR-like"/>
</dbReference>
<dbReference type="STRING" id="1529.SAMN04487885_10481"/>
<evidence type="ECO:0000256" key="4">
    <source>
        <dbReference type="ARBA" id="ARBA00023015"/>
    </source>
</evidence>
<protein>
    <recommendedName>
        <fullName evidence="1">Stage 0 sporulation protein A homolog</fullName>
    </recommendedName>
</protein>
<dbReference type="GeneID" id="90543772"/>
<dbReference type="Pfam" id="PF00486">
    <property type="entry name" value="Trans_reg_C"/>
    <property type="match status" value="1"/>
</dbReference>
<dbReference type="GO" id="GO:0000976">
    <property type="term" value="F:transcription cis-regulatory region binding"/>
    <property type="evidence" value="ECO:0007669"/>
    <property type="project" value="TreeGrafter"/>
</dbReference>
<dbReference type="eggNOG" id="COG0745">
    <property type="taxonomic scope" value="Bacteria"/>
</dbReference>
<keyword evidence="9" id="KW-1185">Reference proteome</keyword>
<sequence length="231" mass="26576">MLIINTILVVDDNEEILDIISYHLNKKGYHVITATNADHAMNIVEQNEISAAILDVMMPGKDGFYLCKSIRTKHYFPILFLTAKVQENDKLEGLECGADDYMVKPFSAKELLARIDSLIRRCTQYNLKQKDSIIQIANLKYNQLTGIISIHGYQLDLTDIEYRILILLINQKGVSLNTEMIYKKIWGETFTISSNNNVIVHIKNLRRKISAFDKEVEYIHTVWGKGYAIYV</sequence>
<dbReference type="FunFam" id="3.40.50.2300:FF:000001">
    <property type="entry name" value="DNA-binding response regulator PhoB"/>
    <property type="match status" value="1"/>
</dbReference>
<dbReference type="InterPro" id="IPR001789">
    <property type="entry name" value="Sig_transdc_resp-reg_receiver"/>
</dbReference>
<dbReference type="SUPFAM" id="SSF52172">
    <property type="entry name" value="CheY-like"/>
    <property type="match status" value="1"/>
</dbReference>
<dbReference type="Proteomes" id="UP000182135">
    <property type="component" value="Unassembled WGS sequence"/>
</dbReference>
<evidence type="ECO:0000313" key="8">
    <source>
        <dbReference type="EMBL" id="SFF61278.1"/>
    </source>
</evidence>
<keyword evidence="6" id="KW-0804">Transcription</keyword>
<dbReference type="PANTHER" id="PTHR48111">
    <property type="entry name" value="REGULATOR OF RPOS"/>
    <property type="match status" value="1"/>
</dbReference>
<dbReference type="EMBL" id="FOOE01000004">
    <property type="protein sequence ID" value="SFF61278.1"/>
    <property type="molecule type" value="Genomic_DNA"/>
</dbReference>
<dbReference type="Pfam" id="PF00072">
    <property type="entry name" value="Response_reg"/>
    <property type="match status" value="1"/>
</dbReference>
<dbReference type="Gene3D" id="6.10.250.690">
    <property type="match status" value="1"/>
</dbReference>